<dbReference type="InterPro" id="IPR036770">
    <property type="entry name" value="Ankyrin_rpt-contain_sf"/>
</dbReference>
<protein>
    <submittedName>
        <fullName evidence="2">Uncharacterized protein</fullName>
    </submittedName>
</protein>
<dbReference type="Gene3D" id="1.25.40.20">
    <property type="entry name" value="Ankyrin repeat-containing domain"/>
    <property type="match status" value="1"/>
</dbReference>
<name>A0A5E4B9I3_MARMO</name>
<keyword evidence="3" id="KW-1185">Reference proteome</keyword>
<evidence type="ECO:0000256" key="1">
    <source>
        <dbReference type="SAM" id="MobiDB-lite"/>
    </source>
</evidence>
<comment type="caution">
    <text evidence="2">The sequence shown here is derived from an EMBL/GenBank/DDBJ whole genome shotgun (WGS) entry which is preliminary data.</text>
</comment>
<accession>A0A5E4B9I3</accession>
<proteinExistence type="predicted"/>
<dbReference type="EMBL" id="CABDUW010000339">
    <property type="protein sequence ID" value="VTJ66333.1"/>
    <property type="molecule type" value="Genomic_DNA"/>
</dbReference>
<sequence length="54" mass="5943">AAEILLQHGANPNQRDQKQKTALDEADNDKMKELLKSHGAIEANNRDESNATVT</sequence>
<dbReference type="Proteomes" id="UP000335636">
    <property type="component" value="Unassembled WGS sequence"/>
</dbReference>
<dbReference type="AlphaFoldDB" id="A0A5E4B9I3"/>
<feature type="compositionally biased region" description="Basic and acidic residues" evidence="1">
    <location>
        <begin position="44"/>
        <end position="54"/>
    </location>
</feature>
<organism evidence="2 3">
    <name type="scientific">Marmota monax</name>
    <name type="common">Woodchuck</name>
    <dbReference type="NCBI Taxonomy" id="9995"/>
    <lineage>
        <taxon>Eukaryota</taxon>
        <taxon>Metazoa</taxon>
        <taxon>Chordata</taxon>
        <taxon>Craniata</taxon>
        <taxon>Vertebrata</taxon>
        <taxon>Euteleostomi</taxon>
        <taxon>Mammalia</taxon>
        <taxon>Eutheria</taxon>
        <taxon>Euarchontoglires</taxon>
        <taxon>Glires</taxon>
        <taxon>Rodentia</taxon>
        <taxon>Sciuromorpha</taxon>
        <taxon>Sciuridae</taxon>
        <taxon>Xerinae</taxon>
        <taxon>Marmotini</taxon>
        <taxon>Marmota</taxon>
    </lineage>
</organism>
<feature type="region of interest" description="Disordered" evidence="1">
    <location>
        <begin position="1"/>
        <end position="54"/>
    </location>
</feature>
<evidence type="ECO:0000313" key="3">
    <source>
        <dbReference type="Proteomes" id="UP000335636"/>
    </source>
</evidence>
<feature type="non-terminal residue" evidence="2">
    <location>
        <position position="1"/>
    </location>
</feature>
<feature type="compositionally biased region" description="Basic and acidic residues" evidence="1">
    <location>
        <begin position="15"/>
        <end position="36"/>
    </location>
</feature>
<feature type="non-terminal residue" evidence="2">
    <location>
        <position position="54"/>
    </location>
</feature>
<dbReference type="InterPro" id="IPR042334">
    <property type="entry name" value="ANKRD31"/>
</dbReference>
<evidence type="ECO:0000313" key="2">
    <source>
        <dbReference type="EMBL" id="VTJ66333.1"/>
    </source>
</evidence>
<dbReference type="SUPFAM" id="SSF48403">
    <property type="entry name" value="Ankyrin repeat"/>
    <property type="match status" value="1"/>
</dbReference>
<dbReference type="PANTHER" id="PTHR24176">
    <property type="entry name" value="ANKYRIN REPEAT DOMAIN-CONTAINING PROTEIN 31-RELATED"/>
    <property type="match status" value="1"/>
</dbReference>
<dbReference type="PANTHER" id="PTHR24176:SF14">
    <property type="entry name" value="ANKYRIN REPEAT DOMAIN-CONTAINING PROTEIN 31"/>
    <property type="match status" value="1"/>
</dbReference>
<gene>
    <name evidence="2" type="ORF">MONAX_5E014399</name>
</gene>
<reference evidence="2" key="1">
    <citation type="submission" date="2019-04" db="EMBL/GenBank/DDBJ databases">
        <authorList>
            <person name="Alioto T."/>
            <person name="Alioto T."/>
        </authorList>
    </citation>
    <scope>NUCLEOTIDE SEQUENCE [LARGE SCALE GENOMIC DNA]</scope>
</reference>